<dbReference type="PROSITE" id="PS51671">
    <property type="entry name" value="ACT"/>
    <property type="match status" value="1"/>
</dbReference>
<sequence>MSTITQRWFAFIEVEDRSGASAALTGVFSERGVSFGSVSTLDVHDGRGTMSVEFAASERLAQVLVRTLERLAVVVSVALVRADDAGVRAVAVLTGIPSEPEVPAEVSVHRHDDAAGGITMLVGPLPSVSAAVAELRPRGATVQALTVLPPR</sequence>
<evidence type="ECO:0000259" key="1">
    <source>
        <dbReference type="PROSITE" id="PS51671"/>
    </source>
</evidence>
<dbReference type="STRING" id="1043493.SAMN05421637_1043"/>
<feature type="domain" description="ACT" evidence="1">
    <location>
        <begin position="9"/>
        <end position="82"/>
    </location>
</feature>
<evidence type="ECO:0000313" key="2">
    <source>
        <dbReference type="EMBL" id="SEJ17384.1"/>
    </source>
</evidence>
<dbReference type="EMBL" id="FNZI01000002">
    <property type="protein sequence ID" value="SEJ17384.1"/>
    <property type="molecule type" value="Genomic_DNA"/>
</dbReference>
<reference evidence="3" key="1">
    <citation type="submission" date="2016-10" db="EMBL/GenBank/DDBJ databases">
        <authorList>
            <person name="Varghese N."/>
        </authorList>
    </citation>
    <scope>NUCLEOTIDE SEQUENCE [LARGE SCALE GENOMIC DNA]</scope>
    <source>
        <strain evidence="3">DSM 24868</strain>
    </source>
</reference>
<proteinExistence type="predicted"/>
<keyword evidence="3" id="KW-1185">Reference proteome</keyword>
<evidence type="ECO:0000313" key="3">
    <source>
        <dbReference type="Proteomes" id="UP000183315"/>
    </source>
</evidence>
<organism evidence="2 3">
    <name type="scientific">Demequina mangrovi</name>
    <dbReference type="NCBI Taxonomy" id="1043493"/>
    <lineage>
        <taxon>Bacteria</taxon>
        <taxon>Bacillati</taxon>
        <taxon>Actinomycetota</taxon>
        <taxon>Actinomycetes</taxon>
        <taxon>Micrococcales</taxon>
        <taxon>Demequinaceae</taxon>
        <taxon>Demequina</taxon>
    </lineage>
</organism>
<name>A0A1H6WQA9_9MICO</name>
<dbReference type="InterPro" id="IPR045865">
    <property type="entry name" value="ACT-like_dom_sf"/>
</dbReference>
<dbReference type="SUPFAM" id="SSF55021">
    <property type="entry name" value="ACT-like"/>
    <property type="match status" value="1"/>
</dbReference>
<dbReference type="eggNOG" id="ENOG502ZKP8">
    <property type="taxonomic scope" value="Bacteria"/>
</dbReference>
<protein>
    <recommendedName>
        <fullName evidence="1">ACT domain-containing protein</fullName>
    </recommendedName>
</protein>
<accession>A0A1H6WQA9</accession>
<dbReference type="AlphaFoldDB" id="A0A1H6WQA9"/>
<dbReference type="OrthoDB" id="5146014at2"/>
<dbReference type="Proteomes" id="UP000183315">
    <property type="component" value="Unassembled WGS sequence"/>
</dbReference>
<dbReference type="InterPro" id="IPR002912">
    <property type="entry name" value="ACT_dom"/>
</dbReference>
<gene>
    <name evidence="2" type="ORF">SAMN05421637_1043</name>
</gene>
<dbReference type="RefSeq" id="WP_042213074.1">
    <property type="nucleotide sequence ID" value="NZ_BBLU01000003.1"/>
</dbReference>